<proteinExistence type="predicted"/>
<name>A0A067S4A1_GALM3</name>
<feature type="compositionally biased region" description="Polar residues" evidence="1">
    <location>
        <begin position="234"/>
        <end position="250"/>
    </location>
</feature>
<feature type="compositionally biased region" description="Low complexity" evidence="1">
    <location>
        <begin position="181"/>
        <end position="194"/>
    </location>
</feature>
<feature type="compositionally biased region" description="Polar residues" evidence="1">
    <location>
        <begin position="203"/>
        <end position="216"/>
    </location>
</feature>
<organism evidence="2 3">
    <name type="scientific">Galerina marginata (strain CBS 339.88)</name>
    <dbReference type="NCBI Taxonomy" id="685588"/>
    <lineage>
        <taxon>Eukaryota</taxon>
        <taxon>Fungi</taxon>
        <taxon>Dikarya</taxon>
        <taxon>Basidiomycota</taxon>
        <taxon>Agaricomycotina</taxon>
        <taxon>Agaricomycetes</taxon>
        <taxon>Agaricomycetidae</taxon>
        <taxon>Agaricales</taxon>
        <taxon>Agaricineae</taxon>
        <taxon>Strophariaceae</taxon>
        <taxon>Galerina</taxon>
    </lineage>
</organism>
<reference evidence="3" key="1">
    <citation type="journal article" date="2014" name="Proc. Natl. Acad. Sci. U.S.A.">
        <title>Extensive sampling of basidiomycete genomes demonstrates inadequacy of the white-rot/brown-rot paradigm for wood decay fungi.</title>
        <authorList>
            <person name="Riley R."/>
            <person name="Salamov A.A."/>
            <person name="Brown D.W."/>
            <person name="Nagy L.G."/>
            <person name="Floudas D."/>
            <person name="Held B.W."/>
            <person name="Levasseur A."/>
            <person name="Lombard V."/>
            <person name="Morin E."/>
            <person name="Otillar R."/>
            <person name="Lindquist E.A."/>
            <person name="Sun H."/>
            <person name="LaButti K.M."/>
            <person name="Schmutz J."/>
            <person name="Jabbour D."/>
            <person name="Luo H."/>
            <person name="Baker S.E."/>
            <person name="Pisabarro A.G."/>
            <person name="Walton J.D."/>
            <person name="Blanchette R.A."/>
            <person name="Henrissat B."/>
            <person name="Martin F."/>
            <person name="Cullen D."/>
            <person name="Hibbett D.S."/>
            <person name="Grigoriev I.V."/>
        </authorList>
    </citation>
    <scope>NUCLEOTIDE SEQUENCE [LARGE SCALE GENOMIC DNA]</scope>
    <source>
        <strain evidence="3">CBS 339.88</strain>
    </source>
</reference>
<evidence type="ECO:0000256" key="1">
    <source>
        <dbReference type="SAM" id="MobiDB-lite"/>
    </source>
</evidence>
<dbReference type="OrthoDB" id="2998394at2759"/>
<dbReference type="AlphaFoldDB" id="A0A067S4A1"/>
<keyword evidence="3" id="KW-1185">Reference proteome</keyword>
<gene>
    <name evidence="2" type="ORF">GALMADRAFT_1364505</name>
</gene>
<protein>
    <submittedName>
        <fullName evidence="2">Uncharacterized protein</fullName>
    </submittedName>
</protein>
<dbReference type="EMBL" id="KL142438">
    <property type="protein sequence ID" value="KDR65621.1"/>
    <property type="molecule type" value="Genomic_DNA"/>
</dbReference>
<dbReference type="Proteomes" id="UP000027222">
    <property type="component" value="Unassembled WGS sequence"/>
</dbReference>
<accession>A0A067S4A1</accession>
<feature type="region of interest" description="Disordered" evidence="1">
    <location>
        <begin position="164"/>
        <end position="262"/>
    </location>
</feature>
<dbReference type="HOGENOM" id="CLU_894426_0_0_1"/>
<evidence type="ECO:0000313" key="3">
    <source>
        <dbReference type="Proteomes" id="UP000027222"/>
    </source>
</evidence>
<sequence>MMSAWTDCDQMEENLFRNPVLVMVHFIRLLFVLHDFGLGLEAHFYVSKLLIEKRTLPDENEKFTSQDEQNDICYARFHSIYMPNGGISNIEDWRIEDKLFKREQFYALIMALFNDVDDGEFDWVKDTIEWWDACRRQVFGSEPKSIDESDNELGPSTLAIIEKQRGQCREREAQNTKAETDVAAAADHATAARDPAPPPSTNLPPRSSGLQQSPHCSSHPLGDVENLDAKSHYDSQLSKMVQSQDTQTRNRVGKTDDLPANAANDQPHDLLFCLTVTVANHPSLTIGTSPAVLVLPGVKHCRNRRVALNVV</sequence>
<feature type="compositionally biased region" description="Basic and acidic residues" evidence="1">
    <location>
        <begin position="164"/>
        <end position="180"/>
    </location>
</feature>
<evidence type="ECO:0000313" key="2">
    <source>
        <dbReference type="EMBL" id="KDR65621.1"/>
    </source>
</evidence>